<dbReference type="EMBL" id="JAGPXF010000003">
    <property type="protein sequence ID" value="KAH7252694.1"/>
    <property type="molecule type" value="Genomic_DNA"/>
</dbReference>
<keyword evidence="3" id="KW-1185">Reference proteome</keyword>
<sequence length="306" mass="32895">MKIISRSTFVVSIIPTRIVVVTVTQDPLLYTEVDTVKVTRTDVAYTTETTYYSNLAKRAVATQSPGTIIKPTHIPAYAKSCSSPEQYSSACACLGVEETTIEGSGITVTETADGSPVTRTQIDTATRPAATITTTLPAKTRTRTVTLPAPQVTETTTFDAVTISTFYTEDPEMLTVTDATTQFDKATSTVTQTRSVGPVCSTYTPSGSTCGCKFEVLCGRSVVLNDADTFFSKLDFLNNVRSFEECMSRCDNNSACQFGDFAELPNGNGLCSSYARNPGLARTEDMDGFKYFEKNGNVACSGCSSD</sequence>
<feature type="domain" description="Apple" evidence="1">
    <location>
        <begin position="238"/>
        <end position="295"/>
    </location>
</feature>
<organism evidence="2 3">
    <name type="scientific">Fusarium tricinctum</name>
    <dbReference type="NCBI Taxonomy" id="61284"/>
    <lineage>
        <taxon>Eukaryota</taxon>
        <taxon>Fungi</taxon>
        <taxon>Dikarya</taxon>
        <taxon>Ascomycota</taxon>
        <taxon>Pezizomycotina</taxon>
        <taxon>Sordariomycetes</taxon>
        <taxon>Hypocreomycetidae</taxon>
        <taxon>Hypocreales</taxon>
        <taxon>Nectriaceae</taxon>
        <taxon>Fusarium</taxon>
        <taxon>Fusarium tricinctum species complex</taxon>
    </lineage>
</organism>
<gene>
    <name evidence="2" type="ORF">BKA59DRAFT_544334</name>
</gene>
<evidence type="ECO:0000313" key="2">
    <source>
        <dbReference type="EMBL" id="KAH7252694.1"/>
    </source>
</evidence>
<name>A0A8K0S6E1_9HYPO</name>
<dbReference type="Pfam" id="PF00024">
    <property type="entry name" value="PAN_1"/>
    <property type="match status" value="1"/>
</dbReference>
<reference evidence="2" key="1">
    <citation type="journal article" date="2021" name="Nat. Commun.">
        <title>Genetic determinants of endophytism in the Arabidopsis root mycobiome.</title>
        <authorList>
            <person name="Mesny F."/>
            <person name="Miyauchi S."/>
            <person name="Thiergart T."/>
            <person name="Pickel B."/>
            <person name="Atanasova L."/>
            <person name="Karlsson M."/>
            <person name="Huettel B."/>
            <person name="Barry K.W."/>
            <person name="Haridas S."/>
            <person name="Chen C."/>
            <person name="Bauer D."/>
            <person name="Andreopoulos W."/>
            <person name="Pangilinan J."/>
            <person name="LaButti K."/>
            <person name="Riley R."/>
            <person name="Lipzen A."/>
            <person name="Clum A."/>
            <person name="Drula E."/>
            <person name="Henrissat B."/>
            <person name="Kohler A."/>
            <person name="Grigoriev I.V."/>
            <person name="Martin F.M."/>
            <person name="Hacquard S."/>
        </authorList>
    </citation>
    <scope>NUCLEOTIDE SEQUENCE</scope>
    <source>
        <strain evidence="2">MPI-SDFR-AT-0068</strain>
    </source>
</reference>
<dbReference type="InterPro" id="IPR003609">
    <property type="entry name" value="Pan_app"/>
</dbReference>
<protein>
    <recommendedName>
        <fullName evidence="1">Apple domain-containing protein</fullName>
    </recommendedName>
</protein>
<evidence type="ECO:0000259" key="1">
    <source>
        <dbReference type="Pfam" id="PF00024"/>
    </source>
</evidence>
<accession>A0A8K0S6E1</accession>
<proteinExistence type="predicted"/>
<dbReference type="OrthoDB" id="5596743at2759"/>
<dbReference type="Proteomes" id="UP000813427">
    <property type="component" value="Unassembled WGS sequence"/>
</dbReference>
<evidence type="ECO:0000313" key="3">
    <source>
        <dbReference type="Proteomes" id="UP000813427"/>
    </source>
</evidence>
<comment type="caution">
    <text evidence="2">The sequence shown here is derived from an EMBL/GenBank/DDBJ whole genome shotgun (WGS) entry which is preliminary data.</text>
</comment>
<dbReference type="AlphaFoldDB" id="A0A8K0S6E1"/>